<name>A0A1B8HEJ9_9GAMM</name>
<dbReference type="EMBL" id="LZEY01000023">
    <property type="protein sequence ID" value="OBU07503.1"/>
    <property type="molecule type" value="Genomic_DNA"/>
</dbReference>
<evidence type="ECO:0000313" key="3">
    <source>
        <dbReference type="Proteomes" id="UP000092377"/>
    </source>
</evidence>
<keyword evidence="3" id="KW-1185">Reference proteome</keyword>
<keyword evidence="1" id="KW-0472">Membrane</keyword>
<gene>
    <name evidence="2" type="ORF">AYY18_04520</name>
</gene>
<dbReference type="AlphaFoldDB" id="A0A1B8HEJ9"/>
<dbReference type="OrthoDB" id="6631192at2"/>
<dbReference type="RefSeq" id="WP_067402227.1">
    <property type="nucleotide sequence ID" value="NZ_LZEY01000023.1"/>
</dbReference>
<reference evidence="3" key="1">
    <citation type="submission" date="2016-06" db="EMBL/GenBank/DDBJ databases">
        <authorList>
            <person name="Butler K."/>
        </authorList>
    </citation>
    <scope>NUCLEOTIDE SEQUENCE [LARGE SCALE GENOMIC DNA]</scope>
    <source>
        <strain evidence="3">GCSL-Mp20</strain>
    </source>
</reference>
<feature type="transmembrane region" description="Helical" evidence="1">
    <location>
        <begin position="15"/>
        <end position="48"/>
    </location>
</feature>
<protein>
    <submittedName>
        <fullName evidence="2">Uncharacterized protein</fullName>
    </submittedName>
</protein>
<proteinExistence type="predicted"/>
<sequence>MNYQVAPFWIYSGKLAFFILSGVVSAFYGIGAFMGYMLFNGLVWQVVVSLRLHRLKEKGLISRDNDISRWLVYVNGIPVREDRAILKNPCFALKPETGPFFLRLFLLKGFIQCAFIILLFTQLAQHSSSVFSTGAGLLTAVIMGISLSKTIYHLSALVKKTVITEQLQSESGSLWYQLYFRTKKTEKVPALDQLLEL</sequence>
<comment type="caution">
    <text evidence="2">The sequence shown here is derived from an EMBL/GenBank/DDBJ whole genome shotgun (WGS) entry which is preliminary data.</text>
</comment>
<evidence type="ECO:0000313" key="2">
    <source>
        <dbReference type="EMBL" id="OBU07503.1"/>
    </source>
</evidence>
<keyword evidence="1" id="KW-0812">Transmembrane</keyword>
<keyword evidence="1" id="KW-1133">Transmembrane helix</keyword>
<dbReference type="Proteomes" id="UP000092377">
    <property type="component" value="Unassembled WGS sequence"/>
</dbReference>
<accession>A0A1B8HEJ9</accession>
<evidence type="ECO:0000256" key="1">
    <source>
        <dbReference type="SAM" id="Phobius"/>
    </source>
</evidence>
<feature type="transmembrane region" description="Helical" evidence="1">
    <location>
        <begin position="130"/>
        <end position="152"/>
    </location>
</feature>
<feature type="transmembrane region" description="Helical" evidence="1">
    <location>
        <begin position="104"/>
        <end position="124"/>
    </location>
</feature>
<organism evidence="2 3">
    <name type="scientific">Morganella psychrotolerans</name>
    <dbReference type="NCBI Taxonomy" id="368603"/>
    <lineage>
        <taxon>Bacteria</taxon>
        <taxon>Pseudomonadati</taxon>
        <taxon>Pseudomonadota</taxon>
        <taxon>Gammaproteobacteria</taxon>
        <taxon>Enterobacterales</taxon>
        <taxon>Morganellaceae</taxon>
        <taxon>Morganella</taxon>
    </lineage>
</organism>